<feature type="transmembrane region" description="Helical" evidence="1">
    <location>
        <begin position="174"/>
        <end position="194"/>
    </location>
</feature>
<feature type="transmembrane region" description="Helical" evidence="1">
    <location>
        <begin position="270"/>
        <end position="287"/>
    </location>
</feature>
<sequence length="526" mass="60398">MDYKSYSGGTSLKIIYDLGYKTINIFWRILFALTLYFAWTSPNIILGDNSTFGTSTTWLTTYAIIAAIILVTSLVLFQKVKNFFYFIFIKNQYITAPLLFIIIIILQILFVYYVHPVSGFDAGMLHYAAVNHKHVLEPNVAAYYSLNQNNLPITLLMRWIIVQTGHSSWMFFDYTTLVLVDISAILNILSIAIVKRKSLGIAIYVHCAWLLFFLSIIMPYTDAWVLPFVSLYILCYCIMAKKSIHFTFKVIAAVLFGLAIILAYFIKPSAIIPVIAIVIIEILSLMIRKINFFNIHLIQIILLLTVIGGVSLTTYKITSDAIKEQKYIKIQSWRSIPAIHFMSMGVYGTGGYNAKQALEMAVLQTKKQKTEYSKKMLFKRLKQLGAFGYLKFIIKKQGNNTADGTFGWLQEGHFFRENQKPTTKTISGKLKNFIFLYGRNIADFRFMAQTWWIFTLSIIALGYEKWKFRDFLKLSLVGGFLFLLLFEGGRSRYIIQYLPIILLLATISFTPAIARTKKIIAWARKD</sequence>
<proteinExistence type="predicted"/>
<evidence type="ECO:0000256" key="1">
    <source>
        <dbReference type="SAM" id="Phobius"/>
    </source>
</evidence>
<feature type="transmembrane region" description="Helical" evidence="1">
    <location>
        <begin position="98"/>
        <end position="115"/>
    </location>
</feature>
<feature type="transmembrane region" description="Helical" evidence="1">
    <location>
        <begin position="223"/>
        <end position="239"/>
    </location>
</feature>
<dbReference type="AlphaFoldDB" id="A0A0R2FY92"/>
<keyword evidence="1" id="KW-1133">Transmembrane helix</keyword>
<name>A0A0R2FY92_9LACO</name>
<feature type="transmembrane region" description="Helical" evidence="1">
    <location>
        <begin position="446"/>
        <end position="464"/>
    </location>
</feature>
<feature type="transmembrane region" description="Helical" evidence="1">
    <location>
        <begin position="494"/>
        <end position="514"/>
    </location>
</feature>
<keyword evidence="1" id="KW-0472">Membrane</keyword>
<evidence type="ECO:0000313" key="3">
    <source>
        <dbReference type="Proteomes" id="UP000051727"/>
    </source>
</evidence>
<gene>
    <name evidence="2" type="ORF">IV36_GL000853</name>
</gene>
<dbReference type="Proteomes" id="UP000051727">
    <property type="component" value="Unassembled WGS sequence"/>
</dbReference>
<feature type="transmembrane region" description="Helical" evidence="1">
    <location>
        <begin position="246"/>
        <end position="264"/>
    </location>
</feature>
<accession>A0A0R2FY92</accession>
<dbReference type="PATRIC" id="fig|1618.3.peg.862"/>
<feature type="transmembrane region" description="Helical" evidence="1">
    <location>
        <begin position="59"/>
        <end position="77"/>
    </location>
</feature>
<feature type="transmembrane region" description="Helical" evidence="1">
    <location>
        <begin position="471"/>
        <end position="488"/>
    </location>
</feature>
<dbReference type="EMBL" id="JQAR01000002">
    <property type="protein sequence ID" value="KRN33120.1"/>
    <property type="molecule type" value="Genomic_DNA"/>
</dbReference>
<dbReference type="NCBIfam" id="TIGR03766">
    <property type="entry name" value="TIGR03766 family XrtG-associated glycosyltransferase"/>
    <property type="match status" value="1"/>
</dbReference>
<dbReference type="STRING" id="1618.IV36_GL000853"/>
<evidence type="ECO:0008006" key="4">
    <source>
        <dbReference type="Google" id="ProtNLM"/>
    </source>
</evidence>
<protein>
    <recommendedName>
        <fullName evidence="4">Integral membrane protein</fullName>
    </recommendedName>
</protein>
<feature type="transmembrane region" description="Helical" evidence="1">
    <location>
        <begin position="294"/>
        <end position="315"/>
    </location>
</feature>
<feature type="transmembrane region" description="Helical" evidence="1">
    <location>
        <begin position="21"/>
        <end position="39"/>
    </location>
</feature>
<feature type="transmembrane region" description="Helical" evidence="1">
    <location>
        <begin position="201"/>
        <end position="217"/>
    </location>
</feature>
<comment type="caution">
    <text evidence="2">The sequence shown here is derived from an EMBL/GenBank/DDBJ whole genome shotgun (WGS) entry which is preliminary data.</text>
</comment>
<organism evidence="2 3">
    <name type="scientific">Liquorilactobacillus mali</name>
    <dbReference type="NCBI Taxonomy" id="1618"/>
    <lineage>
        <taxon>Bacteria</taxon>
        <taxon>Bacillati</taxon>
        <taxon>Bacillota</taxon>
        <taxon>Bacilli</taxon>
        <taxon>Lactobacillales</taxon>
        <taxon>Lactobacillaceae</taxon>
        <taxon>Liquorilactobacillus</taxon>
    </lineage>
</organism>
<keyword evidence="1" id="KW-0812">Transmembrane</keyword>
<reference evidence="2 3" key="1">
    <citation type="journal article" date="2015" name="Genome Announc.">
        <title>Expanding the biotechnology potential of lactobacilli through comparative genomics of 213 strains and associated genera.</title>
        <authorList>
            <person name="Sun Z."/>
            <person name="Harris H.M."/>
            <person name="McCann A."/>
            <person name="Guo C."/>
            <person name="Argimon S."/>
            <person name="Zhang W."/>
            <person name="Yang X."/>
            <person name="Jeffery I.B."/>
            <person name="Cooney J.C."/>
            <person name="Kagawa T.F."/>
            <person name="Liu W."/>
            <person name="Song Y."/>
            <person name="Salvetti E."/>
            <person name="Wrobel A."/>
            <person name="Rasinkangas P."/>
            <person name="Parkhill J."/>
            <person name="Rea M.C."/>
            <person name="O'Sullivan O."/>
            <person name="Ritari J."/>
            <person name="Douillard F.P."/>
            <person name="Paul Ross R."/>
            <person name="Yang R."/>
            <person name="Briner A.E."/>
            <person name="Felis G.E."/>
            <person name="de Vos W.M."/>
            <person name="Barrangou R."/>
            <person name="Klaenhammer T.R."/>
            <person name="Caufield P.W."/>
            <person name="Cui Y."/>
            <person name="Zhang H."/>
            <person name="O'Toole P.W."/>
        </authorList>
    </citation>
    <scope>NUCLEOTIDE SEQUENCE [LARGE SCALE GENOMIC DNA]</scope>
    <source>
        <strain evidence="2 3">ATCC 27304</strain>
    </source>
</reference>
<evidence type="ECO:0000313" key="2">
    <source>
        <dbReference type="EMBL" id="KRN33120.1"/>
    </source>
</evidence>
<dbReference type="InterPro" id="IPR021200">
    <property type="entry name" value="CHIM_prot"/>
</dbReference>